<dbReference type="Proteomes" id="UP000198211">
    <property type="component" value="Unassembled WGS sequence"/>
</dbReference>
<dbReference type="OrthoDB" id="97124at2759"/>
<sequence>MLATSGSGSTRTCSPTAKTMTQPFTFGWDLDATGKPEIGNGSDSRPFSVGLTSKDLLMRMMRSSSSCILHVDATYKMNYREYPVLSVLQPALMSLHRVFTWVTGNFLQIQFSMSATDKTQQNALNVFFTSWRWFTNVFAGFLRRTRIFGDAGAGLREVGDSIWIGYTCRIYVGAVAHGKILFLATFRDIEWLRGHHNLTDACNALLKRDYTLSRRLKMDAFSRNSVTACPTILVRLAFSGNPGRRMKDLARGKLLGVLGEVGAGGLSAGRVQVFSRPAPRVVVSPKERTEVGIAVSAQMRTNYARMEMEGQAWGGWELCLGFGTCVHVLFAIHTCEHVNSGGHKILMSRKKRRREDGGSDCNGGHALTFRGLGPTR</sequence>
<evidence type="ECO:0000313" key="3">
    <source>
        <dbReference type="Proteomes" id="UP000198211"/>
    </source>
</evidence>
<reference evidence="3" key="1">
    <citation type="submission" date="2017-03" db="EMBL/GenBank/DDBJ databases">
        <title>Phytopthora megakarya and P. palmivora, two closely related causual agents of cacao black pod achieved similar genome size and gene model numbers by different mechanisms.</title>
        <authorList>
            <person name="Ali S."/>
            <person name="Shao J."/>
            <person name="Larry D.J."/>
            <person name="Kronmiller B."/>
            <person name="Shen D."/>
            <person name="Strem M.D."/>
            <person name="Melnick R.L."/>
            <person name="Guiltinan M.J."/>
            <person name="Tyler B.M."/>
            <person name="Meinhardt L.W."/>
            <person name="Bailey B.A."/>
        </authorList>
    </citation>
    <scope>NUCLEOTIDE SEQUENCE [LARGE SCALE GENOMIC DNA]</scope>
    <source>
        <strain evidence="3">zdho120</strain>
    </source>
</reference>
<proteinExistence type="predicted"/>
<keyword evidence="3" id="KW-1185">Reference proteome</keyword>
<protein>
    <submittedName>
        <fullName evidence="2">Uncharacterized protein</fullName>
    </submittedName>
</protein>
<evidence type="ECO:0000313" key="2">
    <source>
        <dbReference type="EMBL" id="OWZ21576.1"/>
    </source>
</evidence>
<organism evidence="2 3">
    <name type="scientific">Phytophthora megakarya</name>
    <dbReference type="NCBI Taxonomy" id="4795"/>
    <lineage>
        <taxon>Eukaryota</taxon>
        <taxon>Sar</taxon>
        <taxon>Stramenopiles</taxon>
        <taxon>Oomycota</taxon>
        <taxon>Peronosporomycetes</taxon>
        <taxon>Peronosporales</taxon>
        <taxon>Peronosporaceae</taxon>
        <taxon>Phytophthora</taxon>
    </lineage>
</organism>
<name>A0A225WVD0_9STRA</name>
<feature type="region of interest" description="Disordered" evidence="1">
    <location>
        <begin position="348"/>
        <end position="376"/>
    </location>
</feature>
<gene>
    <name evidence="2" type="ORF">PHMEG_0003840</name>
</gene>
<dbReference type="EMBL" id="NBNE01000209">
    <property type="protein sequence ID" value="OWZ21576.1"/>
    <property type="molecule type" value="Genomic_DNA"/>
</dbReference>
<accession>A0A225WVD0</accession>
<comment type="caution">
    <text evidence="2">The sequence shown here is derived from an EMBL/GenBank/DDBJ whole genome shotgun (WGS) entry which is preliminary data.</text>
</comment>
<dbReference type="AlphaFoldDB" id="A0A225WVD0"/>
<evidence type="ECO:0000256" key="1">
    <source>
        <dbReference type="SAM" id="MobiDB-lite"/>
    </source>
</evidence>